<proteinExistence type="predicted"/>
<evidence type="ECO:0000313" key="1">
    <source>
        <dbReference type="EMBL" id="KAJ6445672.1"/>
    </source>
</evidence>
<accession>A0AB34G2K7</accession>
<name>A0AB34G2K7_9HYPO</name>
<organism evidence="1 2">
    <name type="scientific">Purpureocillium lavendulum</name>
    <dbReference type="NCBI Taxonomy" id="1247861"/>
    <lineage>
        <taxon>Eukaryota</taxon>
        <taxon>Fungi</taxon>
        <taxon>Dikarya</taxon>
        <taxon>Ascomycota</taxon>
        <taxon>Pezizomycotina</taxon>
        <taxon>Sordariomycetes</taxon>
        <taxon>Hypocreomycetidae</taxon>
        <taxon>Hypocreales</taxon>
        <taxon>Ophiocordycipitaceae</taxon>
        <taxon>Purpureocillium</taxon>
    </lineage>
</organism>
<dbReference type="AlphaFoldDB" id="A0AB34G2K7"/>
<protein>
    <submittedName>
        <fullName evidence="1">Uncharacterized protein</fullName>
    </submittedName>
</protein>
<dbReference type="Proteomes" id="UP001163105">
    <property type="component" value="Unassembled WGS sequence"/>
</dbReference>
<gene>
    <name evidence="1" type="ORF">O9K51_00435</name>
</gene>
<reference evidence="1" key="1">
    <citation type="submission" date="2023-01" db="EMBL/GenBank/DDBJ databases">
        <title>The growth and conidiation of Purpureocillium lavendulum are regulated by nitrogen source and histone H3K14 acetylation.</title>
        <authorList>
            <person name="Tang P."/>
            <person name="Han J."/>
            <person name="Zhang C."/>
            <person name="Tang P."/>
            <person name="Qi F."/>
            <person name="Zhang K."/>
            <person name="Liang L."/>
        </authorList>
    </citation>
    <scope>NUCLEOTIDE SEQUENCE</scope>
    <source>
        <strain evidence="1">YMF1.00683</strain>
    </source>
</reference>
<sequence>MPRAIKAPTTTDALSSLTLTIVPGGPPPPPLQPPLQPLCLPGQCHHPWTIVSGVCSKNNHCIGYGRPKAMGDRQGNYARVQRPVRATCVSVSKCPAPGHSCEVHVEDDLAFCNVEGWV</sequence>
<dbReference type="EMBL" id="JAQHRD010000001">
    <property type="protein sequence ID" value="KAJ6445672.1"/>
    <property type="molecule type" value="Genomic_DNA"/>
</dbReference>
<keyword evidence="2" id="KW-1185">Reference proteome</keyword>
<evidence type="ECO:0000313" key="2">
    <source>
        <dbReference type="Proteomes" id="UP001163105"/>
    </source>
</evidence>
<comment type="caution">
    <text evidence="1">The sequence shown here is derived from an EMBL/GenBank/DDBJ whole genome shotgun (WGS) entry which is preliminary data.</text>
</comment>